<evidence type="ECO:0000259" key="1">
    <source>
        <dbReference type="Pfam" id="PF02169"/>
    </source>
</evidence>
<proteinExistence type="predicted"/>
<dbReference type="PATRIC" id="fig|907348.3.peg.2053"/>
<protein>
    <recommendedName>
        <fullName evidence="1">Lipoprotein LPP20-like domain-containing protein</fullName>
    </recommendedName>
</protein>
<dbReference type="Gene3D" id="3.10.28.20">
    <property type="entry name" value="Acetamidase/Formamidase-like domains"/>
    <property type="match status" value="1"/>
</dbReference>
<dbReference type="Proteomes" id="UP000003571">
    <property type="component" value="Unassembled WGS sequence"/>
</dbReference>
<keyword evidence="3" id="KW-1185">Reference proteome</keyword>
<dbReference type="InterPro" id="IPR024952">
    <property type="entry name" value="LPP20-like_dom"/>
</dbReference>
<accession>H7EM76</accession>
<name>H7EM76_9SPIR</name>
<gene>
    <name evidence="2" type="ORF">TresaDRAFT_0298</name>
</gene>
<reference evidence="2 3" key="1">
    <citation type="submission" date="2011-09" db="EMBL/GenBank/DDBJ databases">
        <title>The draft genome of Treponema saccharophilum DSM 2985.</title>
        <authorList>
            <consortium name="US DOE Joint Genome Institute (JGI-PGF)"/>
            <person name="Lucas S."/>
            <person name="Copeland A."/>
            <person name="Lapidus A."/>
            <person name="Glavina del Rio T."/>
            <person name="Dalin E."/>
            <person name="Tice H."/>
            <person name="Bruce D."/>
            <person name="Goodwin L."/>
            <person name="Pitluck S."/>
            <person name="Peters L."/>
            <person name="Kyrpides N."/>
            <person name="Mavromatis K."/>
            <person name="Ivanova N."/>
            <person name="Markowitz V."/>
            <person name="Cheng J.-F."/>
            <person name="Hugenholtz P."/>
            <person name="Woyke T."/>
            <person name="Wu D."/>
            <person name="Gronow S."/>
            <person name="Wellnitz S."/>
            <person name="Brambilla E."/>
            <person name="Klenk H.-P."/>
            <person name="Eisen J.A."/>
        </authorList>
    </citation>
    <scope>NUCLEOTIDE SEQUENCE [LARGE SCALE GENOMIC DNA]</scope>
    <source>
        <strain evidence="2 3">DSM 2985</strain>
    </source>
</reference>
<sequence length="349" mass="38043">MTALSCRKPSLYILLFLVSLFLSVPLGAQDVPEWVVHYRRVYPDSQYIAQRGGGESAEDARNDALSALARYVNLRVESSVKTARSTEIQSLSSGDASVAVSYEKSETSQETTVTSDIELPGVEMTEPYYYEAAGSWYCVAYLNRARAYLHLQPEIEDAQSVFMSFIGRAKKEKDAALRRSLYKKAWDAGGDFLSKLAFARLLSDSADEDFAEGRETLFGIPALMNGEAEKLAVAIFVDGDIRNIISGAVGEAFSAAGFLVTSDGGENYEAHVSVSANPVGERPLAVFPSVTVELRAADGKHVFSYQDKISQETISYTLEKAKQKSYPLLAGIIKENLSAALSEKFGGSK</sequence>
<dbReference type="AlphaFoldDB" id="H7EM76"/>
<comment type="caution">
    <text evidence="2">The sequence shown here is derived from an EMBL/GenBank/DDBJ whole genome shotgun (WGS) entry which is preliminary data.</text>
</comment>
<evidence type="ECO:0000313" key="3">
    <source>
        <dbReference type="Proteomes" id="UP000003571"/>
    </source>
</evidence>
<evidence type="ECO:0000313" key="2">
    <source>
        <dbReference type="EMBL" id="EIC01161.1"/>
    </source>
</evidence>
<dbReference type="STRING" id="907348.TresaDRAFT_0298"/>
<organism evidence="2 3">
    <name type="scientific">Treponema saccharophilum DSM 2985</name>
    <dbReference type="NCBI Taxonomy" id="907348"/>
    <lineage>
        <taxon>Bacteria</taxon>
        <taxon>Pseudomonadati</taxon>
        <taxon>Spirochaetota</taxon>
        <taxon>Spirochaetia</taxon>
        <taxon>Spirochaetales</taxon>
        <taxon>Treponemataceae</taxon>
        <taxon>Treponema</taxon>
    </lineage>
</organism>
<dbReference type="Pfam" id="PF02169">
    <property type="entry name" value="LPP20"/>
    <property type="match status" value="1"/>
</dbReference>
<feature type="domain" description="Lipoprotein LPP20-like" evidence="1">
    <location>
        <begin position="32"/>
        <end position="140"/>
    </location>
</feature>
<dbReference type="EMBL" id="AGRW01000051">
    <property type="protein sequence ID" value="EIC01161.1"/>
    <property type="molecule type" value="Genomic_DNA"/>
</dbReference>